<feature type="compositionally biased region" description="Basic and acidic residues" evidence="7">
    <location>
        <begin position="592"/>
        <end position="604"/>
    </location>
</feature>
<comment type="caution">
    <text evidence="10">The sequence shown here is derived from an EMBL/GenBank/DDBJ whole genome shotgun (WGS) entry which is preliminary data.</text>
</comment>
<protein>
    <recommendedName>
        <fullName evidence="6">2-succinyl-5-enolpyruvyl-6-hydroxy-3-cyclohexene-1-carboxylate synthase</fullName>
        <shortName evidence="6">SEPHCHC synthase</shortName>
        <ecNumber evidence="6">2.2.1.9</ecNumber>
    </recommendedName>
    <alternativeName>
        <fullName evidence="6">Menaquinone biosynthesis protein MenD</fullName>
    </alternativeName>
</protein>
<dbReference type="GO" id="GO:0006082">
    <property type="term" value="P:organic acid metabolic process"/>
    <property type="evidence" value="ECO:0007669"/>
    <property type="project" value="UniProtKB-ARBA"/>
</dbReference>
<dbReference type="RefSeq" id="WP_379770945.1">
    <property type="nucleotide sequence ID" value="NZ_JBHSXI010000023.1"/>
</dbReference>
<evidence type="ECO:0000313" key="11">
    <source>
        <dbReference type="Proteomes" id="UP001596333"/>
    </source>
</evidence>
<comment type="function">
    <text evidence="6">Catalyzes the thiamine diphosphate-dependent decarboxylation of 2-oxoglutarate and the subsequent addition of the resulting succinic semialdehyde-thiamine pyrophosphate anion to isochorismate to yield 2-succinyl-5-enolpyruvyl-6-hydroxy-3-cyclohexene-1-carboxylate (SEPHCHC).</text>
</comment>
<dbReference type="CDD" id="cd07037">
    <property type="entry name" value="TPP_PYR_MenD"/>
    <property type="match status" value="1"/>
</dbReference>
<dbReference type="InterPro" id="IPR004433">
    <property type="entry name" value="MenaQ_synth_MenD"/>
</dbReference>
<dbReference type="Proteomes" id="UP001596333">
    <property type="component" value="Unassembled WGS sequence"/>
</dbReference>
<evidence type="ECO:0000256" key="2">
    <source>
        <dbReference type="ARBA" id="ARBA00022723"/>
    </source>
</evidence>
<dbReference type="Gene3D" id="3.40.50.970">
    <property type="match status" value="2"/>
</dbReference>
<evidence type="ECO:0000256" key="7">
    <source>
        <dbReference type="SAM" id="MobiDB-lite"/>
    </source>
</evidence>
<dbReference type="HAMAP" id="MF_01659">
    <property type="entry name" value="MenD"/>
    <property type="match status" value="1"/>
</dbReference>
<keyword evidence="1 6" id="KW-0808">Transferase</keyword>
<dbReference type="NCBIfam" id="TIGR00173">
    <property type="entry name" value="menD"/>
    <property type="match status" value="1"/>
</dbReference>
<evidence type="ECO:0000259" key="8">
    <source>
        <dbReference type="Pfam" id="PF02775"/>
    </source>
</evidence>
<feature type="region of interest" description="Disordered" evidence="7">
    <location>
        <begin position="181"/>
        <end position="214"/>
    </location>
</feature>
<comment type="cofactor">
    <cofactor evidence="6">
        <name>thiamine diphosphate</name>
        <dbReference type="ChEBI" id="CHEBI:58937"/>
    </cofactor>
    <text evidence="6">Binds 1 thiamine pyrophosphate per subunit.</text>
</comment>
<comment type="subunit">
    <text evidence="6">Homodimer.</text>
</comment>
<dbReference type="AlphaFoldDB" id="A0ABD5UM52"/>
<dbReference type="GO" id="GO:0044272">
    <property type="term" value="P:sulfur compound biosynthetic process"/>
    <property type="evidence" value="ECO:0007669"/>
    <property type="project" value="UniProtKB-ARBA"/>
</dbReference>
<evidence type="ECO:0000256" key="4">
    <source>
        <dbReference type="ARBA" id="ARBA00023052"/>
    </source>
</evidence>
<dbReference type="Gene3D" id="3.40.50.1220">
    <property type="entry name" value="TPP-binding domain"/>
    <property type="match status" value="1"/>
</dbReference>
<dbReference type="PANTHER" id="PTHR42916">
    <property type="entry name" value="2-SUCCINYL-5-ENOLPYRUVYL-6-HYDROXY-3-CYCLOHEXENE-1-CARBOXYLATE SYNTHASE"/>
    <property type="match status" value="1"/>
</dbReference>
<keyword evidence="4 6" id="KW-0786">Thiamine pyrophosphate</keyword>
<dbReference type="GO" id="GO:0030976">
    <property type="term" value="F:thiamine pyrophosphate binding"/>
    <property type="evidence" value="ECO:0007669"/>
    <property type="project" value="UniProtKB-UniRule"/>
</dbReference>
<keyword evidence="5 6" id="KW-0464">Manganese</keyword>
<dbReference type="Pfam" id="PF02775">
    <property type="entry name" value="TPP_enzyme_C"/>
    <property type="match status" value="1"/>
</dbReference>
<name>A0ABD5UM52_9EURY</name>
<organism evidence="10 11">
    <name type="scientific">Halorubrum trueperi</name>
    <dbReference type="NCBI Taxonomy" id="2004704"/>
    <lineage>
        <taxon>Archaea</taxon>
        <taxon>Methanobacteriati</taxon>
        <taxon>Methanobacteriota</taxon>
        <taxon>Stenosarchaea group</taxon>
        <taxon>Halobacteria</taxon>
        <taxon>Halobacteriales</taxon>
        <taxon>Haloferacaceae</taxon>
        <taxon>Halorubrum</taxon>
    </lineage>
</organism>
<dbReference type="GO" id="GO:0030145">
    <property type="term" value="F:manganese ion binding"/>
    <property type="evidence" value="ECO:0007669"/>
    <property type="project" value="UniProtKB-UniRule"/>
</dbReference>
<comment type="pathway">
    <text evidence="6">Quinol/quinone metabolism; menaquinone biosynthesis.</text>
</comment>
<evidence type="ECO:0000256" key="3">
    <source>
        <dbReference type="ARBA" id="ARBA00022842"/>
    </source>
</evidence>
<dbReference type="CDD" id="cd02009">
    <property type="entry name" value="TPP_SHCHC_synthase"/>
    <property type="match status" value="1"/>
</dbReference>
<evidence type="ECO:0000259" key="9">
    <source>
        <dbReference type="Pfam" id="PF02776"/>
    </source>
</evidence>
<feature type="compositionally biased region" description="Low complexity" evidence="7">
    <location>
        <begin position="411"/>
        <end position="427"/>
    </location>
</feature>
<dbReference type="InterPro" id="IPR011766">
    <property type="entry name" value="TPP_enzyme_TPP-bd"/>
</dbReference>
<feature type="domain" description="Thiamine pyrophosphate enzyme N-terminal TPP-binding" evidence="9">
    <location>
        <begin position="11"/>
        <end position="124"/>
    </location>
</feature>
<dbReference type="EMBL" id="JBHSXI010000023">
    <property type="protein sequence ID" value="MFC6890470.1"/>
    <property type="molecule type" value="Genomic_DNA"/>
</dbReference>
<dbReference type="Pfam" id="PF02776">
    <property type="entry name" value="TPP_enzyme_N"/>
    <property type="match status" value="1"/>
</dbReference>
<evidence type="ECO:0000256" key="5">
    <source>
        <dbReference type="ARBA" id="ARBA00023211"/>
    </source>
</evidence>
<keyword evidence="2 6" id="KW-0479">Metal-binding</keyword>
<comment type="pathway">
    <text evidence="6">Quinol/quinone metabolism; 1,4-dihydroxy-2-naphthoate biosynthesis; 1,4-dihydroxy-2-naphthoate from chorismate: step 2/7.</text>
</comment>
<proteinExistence type="inferred from homology"/>
<dbReference type="SUPFAM" id="SSF52518">
    <property type="entry name" value="Thiamin diphosphate-binding fold (THDP-binding)"/>
    <property type="match status" value="2"/>
</dbReference>
<comment type="similarity">
    <text evidence="6">Belongs to the TPP enzyme family. MenD subfamily.</text>
</comment>
<dbReference type="EC" id="2.2.1.9" evidence="6"/>
<keyword evidence="11" id="KW-1185">Reference proteome</keyword>
<comment type="cofactor">
    <cofactor evidence="6">
        <name>Mg(2+)</name>
        <dbReference type="ChEBI" id="CHEBI:18420"/>
    </cofactor>
    <cofactor evidence="6">
        <name>Mn(2+)</name>
        <dbReference type="ChEBI" id="CHEBI:29035"/>
    </cofactor>
</comment>
<evidence type="ECO:0000313" key="10">
    <source>
        <dbReference type="EMBL" id="MFC6890470.1"/>
    </source>
</evidence>
<feature type="domain" description="Thiamine pyrophosphate enzyme TPP-binding" evidence="8">
    <location>
        <begin position="495"/>
        <end position="592"/>
    </location>
</feature>
<dbReference type="InterPro" id="IPR029061">
    <property type="entry name" value="THDP-binding"/>
</dbReference>
<dbReference type="InterPro" id="IPR012001">
    <property type="entry name" value="Thiamin_PyroP_enz_TPP-bd_dom"/>
</dbReference>
<sequence length="665" mass="69796">MTAPNRNALWARALVDELVAAGVDAVVVSPGSRSTPLTVAAVRHDDLRVFSQLDERSAAYFALGRARRTGEVTPLICTSGTAAANYYPAVMEADNGRVPLLALTADRPPELRDSGANQTADQEKLYGDAVRFYKDLPEPAPNGRALRSLRTTVARAVAVAAGADPGPVHLNVPFKKPLEPTRVAGDVPADLDPVAEAGRDGPYVDVTRGAPEPGDDELRRLARDLSEAERGLIVAGPADPPGLDAEAVTALSHATDFPILADPLSGVRFGGHTRVAPVIGSYDAYLSEAVAGDSESAADWSDPDLVLRLGASPTSKHLRKYLAGTGADQYQVDPAGRWREAEFTATDLIVAEPSRLCARLSRSVGGGGGDPDWRAQWENADRAARAIHGREGDAGDVSEGSNGNGTTNEDGASNGNEASNGNGTTNEDGATNDDEPVPFHEGDVLRVVAGALPDPATLFVSNSMPVRDLDRFVGPSTTSVTALGNRGVSGIDGIVSSALGAGSATTDDLTLVVGDLSLYHDANGLLAIDRCDVDVTVVLINNDGGGIFHALPIESFEPTFTDAFKTPHGIKFEPLANLHGLRYARIDARAAERGKPAAEEREPAAENAATDVDDVADDLAGAFERARNADGSHLIEVRTDAEASHRTRERLEAAVERAVHGNETE</sequence>
<comment type="catalytic activity">
    <reaction evidence="6">
        <text>isochorismate + 2-oxoglutarate + H(+) = 5-enolpyruvoyl-6-hydroxy-2-succinyl-cyclohex-3-ene-1-carboxylate + CO2</text>
        <dbReference type="Rhea" id="RHEA:25593"/>
        <dbReference type="ChEBI" id="CHEBI:15378"/>
        <dbReference type="ChEBI" id="CHEBI:16526"/>
        <dbReference type="ChEBI" id="CHEBI:16810"/>
        <dbReference type="ChEBI" id="CHEBI:29780"/>
        <dbReference type="ChEBI" id="CHEBI:58818"/>
        <dbReference type="EC" id="2.2.1.9"/>
    </reaction>
</comment>
<evidence type="ECO:0000256" key="1">
    <source>
        <dbReference type="ARBA" id="ARBA00022679"/>
    </source>
</evidence>
<reference evidence="10 11" key="1">
    <citation type="journal article" date="2019" name="Int. J. Syst. Evol. Microbiol.">
        <title>The Global Catalogue of Microorganisms (GCM) 10K type strain sequencing project: providing services to taxonomists for standard genome sequencing and annotation.</title>
        <authorList>
            <consortium name="The Broad Institute Genomics Platform"/>
            <consortium name="The Broad Institute Genome Sequencing Center for Infectious Disease"/>
            <person name="Wu L."/>
            <person name="Ma J."/>
        </authorList>
    </citation>
    <scope>NUCLEOTIDE SEQUENCE [LARGE SCALE GENOMIC DNA]</scope>
    <source>
        <strain evidence="10 11">Y73</strain>
    </source>
</reference>
<dbReference type="SUPFAM" id="SSF52467">
    <property type="entry name" value="DHS-like NAD/FAD-binding domain"/>
    <property type="match status" value="1"/>
</dbReference>
<keyword evidence="3 6" id="KW-0460">Magnesium</keyword>
<dbReference type="PANTHER" id="PTHR42916:SF1">
    <property type="entry name" value="PROTEIN PHYLLO, CHLOROPLASTIC"/>
    <property type="match status" value="1"/>
</dbReference>
<dbReference type="InterPro" id="IPR029035">
    <property type="entry name" value="DHS-like_NAD/FAD-binding_dom"/>
</dbReference>
<keyword evidence="6" id="KW-0474">Menaquinone biosynthesis</keyword>
<dbReference type="GO" id="GO:0009234">
    <property type="term" value="P:menaquinone biosynthetic process"/>
    <property type="evidence" value="ECO:0007669"/>
    <property type="project" value="UniProtKB-UniRule"/>
</dbReference>
<feature type="region of interest" description="Disordered" evidence="7">
    <location>
        <begin position="592"/>
        <end position="611"/>
    </location>
</feature>
<feature type="region of interest" description="Disordered" evidence="7">
    <location>
        <begin position="390"/>
        <end position="439"/>
    </location>
</feature>
<evidence type="ECO:0000256" key="6">
    <source>
        <dbReference type="HAMAP-Rule" id="MF_01659"/>
    </source>
</evidence>
<feature type="compositionally biased region" description="Polar residues" evidence="7">
    <location>
        <begin position="399"/>
        <end position="410"/>
    </location>
</feature>
<dbReference type="GO" id="GO:0000287">
    <property type="term" value="F:magnesium ion binding"/>
    <property type="evidence" value="ECO:0007669"/>
    <property type="project" value="UniProtKB-UniRule"/>
</dbReference>
<dbReference type="GO" id="GO:0070204">
    <property type="term" value="F:2-succinyl-5-enolpyruvyl-6-hydroxy-3-cyclohexene-1-carboxylic-acid synthase activity"/>
    <property type="evidence" value="ECO:0007669"/>
    <property type="project" value="UniProtKB-UniRule"/>
</dbReference>
<accession>A0ABD5UM52</accession>
<gene>
    <name evidence="6 10" type="primary">menD</name>
    <name evidence="10" type="ORF">ACFQEY_15860</name>
</gene>